<dbReference type="AlphaFoldDB" id="A0A1N6E4W6"/>
<dbReference type="OrthoDB" id="9782160at2"/>
<name>A0A1N6E4W6_9FLAO</name>
<dbReference type="InterPro" id="IPR002938">
    <property type="entry name" value="FAD-bd"/>
</dbReference>
<sequence length="484" mass="53400">MPTRTTYFTICKDCGGLGKKKKRIKKSLKLRYQSELENFEKTNREGSVPVRPEAHLYTCPTCSGSGLISTDEFPILDTENRPHVAIIGGGIGGVALAVACLHRGISFTIYERDNSFNERSQGYGLTLQQASKVIDGFGIYNLEQGVISTRHLVFKPDGTVVAEWGMRKWMANSTKPGPKKTNIHIARQALRSTLIQQLGGNDAIKWGHQLINFNENKDGKLDLNLQVNGKLKTEKADLIVGADGIRSAVRNILIGEENSPLRYLGCIVILGICPLSSLDSSDNHLLDSATVFQTANGNERIYMMPFNSESVMWQLSFPMSEEEAKELSSKGSEALKEEAIKRTQWHAPIPQIMEATLASQVSGYPVYDRELLNPDLLLNAGKATLIGDAAHPMSPFKGQGANQALLDALSLARIISKQCQPKSDWKSRGIRESVLKQFEAEMIERSSVKVEDSAAAAQFLHSDIALYEGNEPRGKVLKRKNSLK</sequence>
<dbReference type="STRING" id="1416779.SAMN05444409_0290"/>
<accession>A0A1N6E4W6</accession>
<keyword evidence="7" id="KW-1185">Reference proteome</keyword>
<keyword evidence="2" id="KW-0274">FAD</keyword>
<proteinExistence type="predicted"/>
<reference evidence="7" key="1">
    <citation type="submission" date="2016-11" db="EMBL/GenBank/DDBJ databases">
        <authorList>
            <person name="Varghese N."/>
            <person name="Submissions S."/>
        </authorList>
    </citation>
    <scope>NUCLEOTIDE SEQUENCE [LARGE SCALE GENOMIC DNA]</scope>
    <source>
        <strain evidence="7">DSM 27623</strain>
    </source>
</reference>
<evidence type="ECO:0000256" key="2">
    <source>
        <dbReference type="ARBA" id="ARBA00022827"/>
    </source>
</evidence>
<dbReference type="Gene3D" id="3.50.50.60">
    <property type="entry name" value="FAD/NAD(P)-binding domain"/>
    <property type="match status" value="1"/>
</dbReference>
<evidence type="ECO:0000259" key="5">
    <source>
        <dbReference type="Pfam" id="PF01494"/>
    </source>
</evidence>
<keyword evidence="3" id="KW-0560">Oxidoreductase</keyword>
<evidence type="ECO:0000256" key="4">
    <source>
        <dbReference type="ARBA" id="ARBA00023033"/>
    </source>
</evidence>
<protein>
    <submittedName>
        <fullName evidence="6">2-polyprenyl-6-methoxyphenol hydroxylase</fullName>
    </submittedName>
</protein>
<evidence type="ECO:0000256" key="3">
    <source>
        <dbReference type="ARBA" id="ARBA00023002"/>
    </source>
</evidence>
<evidence type="ECO:0000313" key="6">
    <source>
        <dbReference type="EMBL" id="SIN78046.1"/>
    </source>
</evidence>
<dbReference type="Pfam" id="PF01494">
    <property type="entry name" value="FAD_binding_3"/>
    <property type="match status" value="1"/>
</dbReference>
<evidence type="ECO:0000256" key="1">
    <source>
        <dbReference type="ARBA" id="ARBA00022630"/>
    </source>
</evidence>
<dbReference type="InterPro" id="IPR036188">
    <property type="entry name" value="FAD/NAD-bd_sf"/>
</dbReference>
<dbReference type="EMBL" id="FSRK01000001">
    <property type="protein sequence ID" value="SIN78046.1"/>
    <property type="molecule type" value="Genomic_DNA"/>
</dbReference>
<dbReference type="PRINTS" id="PR00420">
    <property type="entry name" value="RNGMNOXGNASE"/>
</dbReference>
<dbReference type="Proteomes" id="UP000185207">
    <property type="component" value="Unassembled WGS sequence"/>
</dbReference>
<keyword evidence="1" id="KW-0285">Flavoprotein</keyword>
<keyword evidence="4" id="KW-0503">Monooxygenase</keyword>
<dbReference type="GO" id="GO:0071949">
    <property type="term" value="F:FAD binding"/>
    <property type="evidence" value="ECO:0007669"/>
    <property type="project" value="InterPro"/>
</dbReference>
<evidence type="ECO:0000313" key="7">
    <source>
        <dbReference type="Proteomes" id="UP000185207"/>
    </source>
</evidence>
<dbReference type="SUPFAM" id="SSF51905">
    <property type="entry name" value="FAD/NAD(P)-binding domain"/>
    <property type="match status" value="1"/>
</dbReference>
<dbReference type="GO" id="GO:0004497">
    <property type="term" value="F:monooxygenase activity"/>
    <property type="evidence" value="ECO:0007669"/>
    <property type="project" value="UniProtKB-KW"/>
</dbReference>
<organism evidence="6 7">
    <name type="scientific">Epilithonimonas zeae</name>
    <dbReference type="NCBI Taxonomy" id="1416779"/>
    <lineage>
        <taxon>Bacteria</taxon>
        <taxon>Pseudomonadati</taxon>
        <taxon>Bacteroidota</taxon>
        <taxon>Flavobacteriia</taxon>
        <taxon>Flavobacteriales</taxon>
        <taxon>Weeksellaceae</taxon>
        <taxon>Chryseobacterium group</taxon>
        <taxon>Epilithonimonas</taxon>
    </lineage>
</organism>
<gene>
    <name evidence="6" type="ORF">SAMN05444409_0290</name>
</gene>
<dbReference type="RefSeq" id="WP_074233147.1">
    <property type="nucleotide sequence ID" value="NZ_FSRK01000001.1"/>
</dbReference>
<dbReference type="PANTHER" id="PTHR46972">
    <property type="entry name" value="MONOOXYGENASE ASQM-RELATED"/>
    <property type="match status" value="1"/>
</dbReference>
<feature type="domain" description="FAD-binding" evidence="5">
    <location>
        <begin position="83"/>
        <end position="417"/>
    </location>
</feature>
<dbReference type="PANTHER" id="PTHR46972:SF1">
    <property type="entry name" value="FAD DEPENDENT OXIDOREDUCTASE DOMAIN-CONTAINING PROTEIN"/>
    <property type="match status" value="1"/>
</dbReference>